<dbReference type="AlphaFoldDB" id="A0AA85IWP1"/>
<protein>
    <submittedName>
        <fullName evidence="2 3">Uncharacterized protein</fullName>
    </submittedName>
</protein>
<evidence type="ECO:0000313" key="3">
    <source>
        <dbReference type="WBParaSite" id="TREG1_125510.2"/>
    </source>
</evidence>
<evidence type="ECO:0000313" key="1">
    <source>
        <dbReference type="Proteomes" id="UP000050795"/>
    </source>
</evidence>
<name>A0AA85IWP1_TRIRE</name>
<dbReference type="WBParaSite" id="TREG1_125510.2">
    <property type="protein sequence ID" value="TREG1_125510.2"/>
    <property type="gene ID" value="TREG1_125510"/>
</dbReference>
<sequence>MTSILSRVYSTVANSRNRYLVQCKKHLNEILKSGVLGAEAATLDVVELIPGDKYARIDVNCVLPVCNNFTTTSTKQTSATLAFRIQQYMNSGDSELRSYLQKNYPKMKIPIFQFCVTQQTYKVDVSTNHQNGIQSSTDSCGLSTSLKPNNIYGLERDKLLKTINSRLKVLRKKSHPSEARNLVSEDFGDGDDNELDRKSISLDHNGQRDENSTIAWAKFWKERQDWRSIARQERRRVNQSIGLDYLTHMNTIKKK</sequence>
<evidence type="ECO:0000313" key="2">
    <source>
        <dbReference type="WBParaSite" id="TREG1_125510.1"/>
    </source>
</evidence>
<proteinExistence type="predicted"/>
<dbReference type="Proteomes" id="UP000050795">
    <property type="component" value="Unassembled WGS sequence"/>
</dbReference>
<keyword evidence="1" id="KW-1185">Reference proteome</keyword>
<accession>A0AA85IWP1</accession>
<dbReference type="WBParaSite" id="TREG1_125510.1">
    <property type="protein sequence ID" value="TREG1_125510.1"/>
    <property type="gene ID" value="TREG1_125510"/>
</dbReference>
<reference evidence="2 3" key="2">
    <citation type="submission" date="2023-11" db="UniProtKB">
        <authorList>
            <consortium name="WormBaseParasite"/>
        </authorList>
    </citation>
    <scope>IDENTIFICATION</scope>
</reference>
<organism evidence="1 3">
    <name type="scientific">Trichobilharzia regenti</name>
    <name type="common">Nasal bird schistosome</name>
    <dbReference type="NCBI Taxonomy" id="157069"/>
    <lineage>
        <taxon>Eukaryota</taxon>
        <taxon>Metazoa</taxon>
        <taxon>Spiralia</taxon>
        <taxon>Lophotrochozoa</taxon>
        <taxon>Platyhelminthes</taxon>
        <taxon>Trematoda</taxon>
        <taxon>Digenea</taxon>
        <taxon>Strigeidida</taxon>
        <taxon>Schistosomatoidea</taxon>
        <taxon>Schistosomatidae</taxon>
        <taxon>Trichobilharzia</taxon>
    </lineage>
</organism>
<reference evidence="1" key="1">
    <citation type="submission" date="2022-06" db="EMBL/GenBank/DDBJ databases">
        <authorList>
            <person name="Berger JAMES D."/>
            <person name="Berger JAMES D."/>
        </authorList>
    </citation>
    <scope>NUCLEOTIDE SEQUENCE [LARGE SCALE GENOMIC DNA]</scope>
</reference>